<dbReference type="SMART" id="SM00421">
    <property type="entry name" value="HTH_LUXR"/>
    <property type="match status" value="1"/>
</dbReference>
<dbReference type="SUPFAM" id="SSF46894">
    <property type="entry name" value="C-terminal effector domain of the bipartite response regulators"/>
    <property type="match status" value="1"/>
</dbReference>
<dbReference type="Gene3D" id="1.10.10.10">
    <property type="entry name" value="Winged helix-like DNA-binding domain superfamily/Winged helix DNA-binding domain"/>
    <property type="match status" value="1"/>
</dbReference>
<accession>A0A919DSJ2</accession>
<dbReference type="GO" id="GO:0003677">
    <property type="term" value="F:DNA binding"/>
    <property type="evidence" value="ECO:0007669"/>
    <property type="project" value="InterPro"/>
</dbReference>
<dbReference type="EMBL" id="BNBT01000092">
    <property type="protein sequence ID" value="GHE76152.1"/>
    <property type="molecule type" value="Genomic_DNA"/>
</dbReference>
<dbReference type="PRINTS" id="PR00038">
    <property type="entry name" value="HTHLUXR"/>
</dbReference>
<evidence type="ECO:0000256" key="1">
    <source>
        <dbReference type="SAM" id="MobiDB-lite"/>
    </source>
</evidence>
<dbReference type="InterPro" id="IPR051797">
    <property type="entry name" value="TrmB-like"/>
</dbReference>
<dbReference type="Pfam" id="PF00196">
    <property type="entry name" value="GerE"/>
    <property type="match status" value="1"/>
</dbReference>
<evidence type="ECO:0000259" key="2">
    <source>
        <dbReference type="PROSITE" id="PS50043"/>
    </source>
</evidence>
<keyword evidence="4" id="KW-1185">Reference proteome</keyword>
<dbReference type="AlphaFoldDB" id="A0A919DSJ2"/>
<dbReference type="CDD" id="cd06170">
    <property type="entry name" value="LuxR_C_like"/>
    <property type="match status" value="1"/>
</dbReference>
<dbReference type="GO" id="GO:0006355">
    <property type="term" value="P:regulation of DNA-templated transcription"/>
    <property type="evidence" value="ECO:0007669"/>
    <property type="project" value="InterPro"/>
</dbReference>
<feature type="compositionally biased region" description="Basic and acidic residues" evidence="1">
    <location>
        <begin position="1"/>
        <end position="40"/>
    </location>
</feature>
<protein>
    <recommendedName>
        <fullName evidence="2">HTH luxR-type domain-containing protein</fullName>
    </recommendedName>
</protein>
<gene>
    <name evidence="3" type="ORF">GCM10018785_50530</name>
</gene>
<comment type="caution">
    <text evidence="3">The sequence shown here is derived from an EMBL/GenBank/DDBJ whole genome shotgun (WGS) entry which is preliminary data.</text>
</comment>
<evidence type="ECO:0000313" key="4">
    <source>
        <dbReference type="Proteomes" id="UP000608024"/>
    </source>
</evidence>
<proteinExistence type="predicted"/>
<sequence length="368" mass="40612">MAQEHGAREHDVCEAREARAGHAGHEAHSGHEARAGHDGNDDHDDHDDHDSHDSHDGLCDACEALYTRAFRDGHLRRDEAERASCLTALGLLRPYPGQRDRLRVARPSAALYRLLHGTGLRTAEHRREQAALAAAFEPFLDLPAAGRGAEEVPSVIHEGIPAIQEAVFRAADEATREILAIQPGGQRPAGRLPQALPFEQRILDLGGRIRTLYQHTTRHSPPALAHYEQLAGDVEVRSLDELPKRLLVFDRAVAFLPVGKDTTSALELRRPTVVAYLAETFELLWRHATPMYPHPAEIPSRQGVTPRRRAIAALLTEGLTDTEIAARLGMNVRTVRVHIARLSAVLDSRSRAQLGYLIGRAGILNQNH</sequence>
<feature type="domain" description="HTH luxR-type" evidence="2">
    <location>
        <begin position="297"/>
        <end position="362"/>
    </location>
</feature>
<dbReference type="PANTHER" id="PTHR34293:SF1">
    <property type="entry name" value="HTH-TYPE TRANSCRIPTIONAL REGULATOR TRMBL2"/>
    <property type="match status" value="1"/>
</dbReference>
<dbReference type="Proteomes" id="UP000608024">
    <property type="component" value="Unassembled WGS sequence"/>
</dbReference>
<feature type="region of interest" description="Disordered" evidence="1">
    <location>
        <begin position="1"/>
        <end position="54"/>
    </location>
</feature>
<name>A0A919DSJ2_9ACTN</name>
<dbReference type="PROSITE" id="PS50043">
    <property type="entry name" value="HTH_LUXR_2"/>
    <property type="match status" value="1"/>
</dbReference>
<dbReference type="InterPro" id="IPR016032">
    <property type="entry name" value="Sig_transdc_resp-reg_C-effctor"/>
</dbReference>
<reference evidence="3" key="2">
    <citation type="submission" date="2020-09" db="EMBL/GenBank/DDBJ databases">
        <authorList>
            <person name="Sun Q."/>
            <person name="Ohkuma M."/>
        </authorList>
    </citation>
    <scope>NUCLEOTIDE SEQUENCE</scope>
    <source>
        <strain evidence="3">JCM 4784</strain>
    </source>
</reference>
<dbReference type="InterPro" id="IPR036388">
    <property type="entry name" value="WH-like_DNA-bd_sf"/>
</dbReference>
<dbReference type="InterPro" id="IPR000792">
    <property type="entry name" value="Tscrpt_reg_LuxR_C"/>
</dbReference>
<organism evidence="3 4">
    <name type="scientific">Streptomyces longispororuber</name>
    <dbReference type="NCBI Taxonomy" id="68230"/>
    <lineage>
        <taxon>Bacteria</taxon>
        <taxon>Bacillati</taxon>
        <taxon>Actinomycetota</taxon>
        <taxon>Actinomycetes</taxon>
        <taxon>Kitasatosporales</taxon>
        <taxon>Streptomycetaceae</taxon>
        <taxon>Streptomyces</taxon>
    </lineage>
</organism>
<reference evidence="3" key="1">
    <citation type="journal article" date="2014" name="Int. J. Syst. Evol. Microbiol.">
        <title>Complete genome sequence of Corynebacterium casei LMG S-19264T (=DSM 44701T), isolated from a smear-ripened cheese.</title>
        <authorList>
            <consortium name="US DOE Joint Genome Institute (JGI-PGF)"/>
            <person name="Walter F."/>
            <person name="Albersmeier A."/>
            <person name="Kalinowski J."/>
            <person name="Ruckert C."/>
        </authorList>
    </citation>
    <scope>NUCLEOTIDE SEQUENCE</scope>
    <source>
        <strain evidence="3">JCM 4784</strain>
    </source>
</reference>
<dbReference type="PANTHER" id="PTHR34293">
    <property type="entry name" value="HTH-TYPE TRANSCRIPTIONAL REGULATOR TRMBL2"/>
    <property type="match status" value="1"/>
</dbReference>
<dbReference type="RefSeq" id="WP_229925897.1">
    <property type="nucleotide sequence ID" value="NZ_BNBT01000092.1"/>
</dbReference>
<evidence type="ECO:0000313" key="3">
    <source>
        <dbReference type="EMBL" id="GHE76152.1"/>
    </source>
</evidence>